<evidence type="ECO:0000313" key="2">
    <source>
        <dbReference type="EMBL" id="AGK58380.1"/>
    </source>
</evidence>
<dbReference type="Pfam" id="PF03713">
    <property type="entry name" value="DUF305"/>
    <property type="match status" value="1"/>
</dbReference>
<dbReference type="EMBL" id="CP005587">
    <property type="protein sequence ID" value="AGK58380.1"/>
    <property type="molecule type" value="Genomic_DNA"/>
</dbReference>
<name>N0BE29_9HYPH</name>
<evidence type="ECO:0000313" key="3">
    <source>
        <dbReference type="Proteomes" id="UP000005952"/>
    </source>
</evidence>
<dbReference type="HOGENOM" id="CLU_3271279_0_0_5"/>
<dbReference type="eggNOG" id="COG3544">
    <property type="taxonomic scope" value="Bacteria"/>
</dbReference>
<dbReference type="STRING" id="670307.HYPDE_33538"/>
<accession>N0BE29</accession>
<dbReference type="InterPro" id="IPR005183">
    <property type="entry name" value="DUF305_CopM-like"/>
</dbReference>
<dbReference type="Proteomes" id="UP000005952">
    <property type="component" value="Chromosome"/>
</dbReference>
<organism evidence="2 3">
    <name type="scientific">Hyphomicrobium denitrificans 1NES1</name>
    <dbReference type="NCBI Taxonomy" id="670307"/>
    <lineage>
        <taxon>Bacteria</taxon>
        <taxon>Pseudomonadati</taxon>
        <taxon>Pseudomonadota</taxon>
        <taxon>Alphaproteobacteria</taxon>
        <taxon>Hyphomicrobiales</taxon>
        <taxon>Hyphomicrobiaceae</taxon>
        <taxon>Hyphomicrobium</taxon>
    </lineage>
</organism>
<feature type="domain" description="DUF305" evidence="1">
    <location>
        <begin position="1"/>
        <end position="39"/>
    </location>
</feature>
<gene>
    <name evidence="2" type="ORF">HYPDE_33538</name>
</gene>
<dbReference type="AlphaFoldDB" id="N0BE29"/>
<evidence type="ECO:0000259" key="1">
    <source>
        <dbReference type="Pfam" id="PF03713"/>
    </source>
</evidence>
<dbReference type="KEGG" id="hdt:HYPDE_33538"/>
<sequence>MAKVELAFGKDTEIRRLAGDVIKAQEAEIAAMNTWLAKHAK</sequence>
<reference evidence="2 3" key="1">
    <citation type="journal article" date="2013" name="Genome Announc.">
        <title>Genome sequences for three denitrifying bacterial strains isolated from a uranium- and nitrate-contaminated subsurface environment.</title>
        <authorList>
            <person name="Venkatramanan R."/>
            <person name="Prakash O."/>
            <person name="Woyke T."/>
            <person name="Chain P."/>
            <person name="Goodwin L.A."/>
            <person name="Watson D."/>
            <person name="Brooks S."/>
            <person name="Kostka J.E."/>
            <person name="Green S.J."/>
        </authorList>
    </citation>
    <scope>NUCLEOTIDE SEQUENCE [LARGE SCALE GENOMIC DNA]</scope>
    <source>
        <strain evidence="2 3">1NES1</strain>
    </source>
</reference>
<protein>
    <recommendedName>
        <fullName evidence="1">DUF305 domain-containing protein</fullName>
    </recommendedName>
</protein>
<dbReference type="InterPro" id="IPR012347">
    <property type="entry name" value="Ferritin-like"/>
</dbReference>
<proteinExistence type="predicted"/>
<keyword evidence="3" id="KW-1185">Reference proteome</keyword>
<dbReference type="Gene3D" id="1.20.1260.10">
    <property type="match status" value="1"/>
</dbReference>